<accession>A0AAV9C260</accession>
<evidence type="ECO:0000313" key="2">
    <source>
        <dbReference type="EMBL" id="KAK1282971.1"/>
    </source>
</evidence>
<dbReference type="AlphaFoldDB" id="A0AAV9C260"/>
<protein>
    <recommendedName>
        <fullName evidence="4">Prolamin-like domain-containing protein</fullName>
    </recommendedName>
</protein>
<evidence type="ECO:0000313" key="3">
    <source>
        <dbReference type="Proteomes" id="UP001180020"/>
    </source>
</evidence>
<organism evidence="2 3">
    <name type="scientific">Acorus calamus</name>
    <name type="common">Sweet flag</name>
    <dbReference type="NCBI Taxonomy" id="4465"/>
    <lineage>
        <taxon>Eukaryota</taxon>
        <taxon>Viridiplantae</taxon>
        <taxon>Streptophyta</taxon>
        <taxon>Embryophyta</taxon>
        <taxon>Tracheophyta</taxon>
        <taxon>Spermatophyta</taxon>
        <taxon>Magnoliopsida</taxon>
        <taxon>Liliopsida</taxon>
        <taxon>Acoraceae</taxon>
        <taxon>Acorus</taxon>
    </lineage>
</organism>
<reference evidence="2" key="2">
    <citation type="submission" date="2023-06" db="EMBL/GenBank/DDBJ databases">
        <authorList>
            <person name="Ma L."/>
            <person name="Liu K.-W."/>
            <person name="Li Z."/>
            <person name="Hsiao Y.-Y."/>
            <person name="Qi Y."/>
            <person name="Fu T."/>
            <person name="Tang G."/>
            <person name="Zhang D."/>
            <person name="Sun W.-H."/>
            <person name="Liu D.-K."/>
            <person name="Li Y."/>
            <person name="Chen G.-Z."/>
            <person name="Liu X.-D."/>
            <person name="Liao X.-Y."/>
            <person name="Jiang Y.-T."/>
            <person name="Yu X."/>
            <person name="Hao Y."/>
            <person name="Huang J."/>
            <person name="Zhao X.-W."/>
            <person name="Ke S."/>
            <person name="Chen Y.-Y."/>
            <person name="Wu W.-L."/>
            <person name="Hsu J.-L."/>
            <person name="Lin Y.-F."/>
            <person name="Huang M.-D."/>
            <person name="Li C.-Y."/>
            <person name="Huang L."/>
            <person name="Wang Z.-W."/>
            <person name="Zhao X."/>
            <person name="Zhong W.-Y."/>
            <person name="Peng D.-H."/>
            <person name="Ahmad S."/>
            <person name="Lan S."/>
            <person name="Zhang J.-S."/>
            <person name="Tsai W.-C."/>
            <person name="Van De Peer Y."/>
            <person name="Liu Z.-J."/>
        </authorList>
    </citation>
    <scope>NUCLEOTIDE SEQUENCE</scope>
    <source>
        <strain evidence="2">CP</strain>
        <tissue evidence="2">Leaves</tissue>
    </source>
</reference>
<evidence type="ECO:0008006" key="4">
    <source>
        <dbReference type="Google" id="ProtNLM"/>
    </source>
</evidence>
<feature type="signal peptide" evidence="1">
    <location>
        <begin position="1"/>
        <end position="27"/>
    </location>
</feature>
<dbReference type="Proteomes" id="UP001180020">
    <property type="component" value="Unassembled WGS sequence"/>
</dbReference>
<proteinExistence type="predicted"/>
<name>A0AAV9C260_ACOCL</name>
<evidence type="ECO:0000256" key="1">
    <source>
        <dbReference type="SAM" id="SignalP"/>
    </source>
</evidence>
<dbReference type="EMBL" id="JAUJYO010000022">
    <property type="protein sequence ID" value="KAK1282971.1"/>
    <property type="molecule type" value="Genomic_DNA"/>
</dbReference>
<comment type="caution">
    <text evidence="2">The sequence shown here is derived from an EMBL/GenBank/DDBJ whole genome shotgun (WGS) entry which is preliminary data.</text>
</comment>
<sequence>MKGGGAKLAMLLLAAVAVAMCAQTVLADFEYGEHPFLELYNGPPIPDDLAKKDNQMTDNTTAIDPTYMGGMPPFPTNLDDVSYSCWSYLGRGKIFTELKAYFINFTMPSQNTCQGVSNLHDGCWPTMFVHFKFTSYRLIWALKSYCINHAG</sequence>
<reference evidence="2" key="1">
    <citation type="journal article" date="2023" name="Nat. Commun.">
        <title>Diploid and tetraploid genomes of Acorus and the evolution of monocots.</title>
        <authorList>
            <person name="Ma L."/>
            <person name="Liu K.W."/>
            <person name="Li Z."/>
            <person name="Hsiao Y.Y."/>
            <person name="Qi Y."/>
            <person name="Fu T."/>
            <person name="Tang G.D."/>
            <person name="Zhang D."/>
            <person name="Sun W.H."/>
            <person name="Liu D.K."/>
            <person name="Li Y."/>
            <person name="Chen G.Z."/>
            <person name="Liu X.D."/>
            <person name="Liao X.Y."/>
            <person name="Jiang Y.T."/>
            <person name="Yu X."/>
            <person name="Hao Y."/>
            <person name="Huang J."/>
            <person name="Zhao X.W."/>
            <person name="Ke S."/>
            <person name="Chen Y.Y."/>
            <person name="Wu W.L."/>
            <person name="Hsu J.L."/>
            <person name="Lin Y.F."/>
            <person name="Huang M.D."/>
            <person name="Li C.Y."/>
            <person name="Huang L."/>
            <person name="Wang Z.W."/>
            <person name="Zhao X."/>
            <person name="Zhong W.Y."/>
            <person name="Peng D.H."/>
            <person name="Ahmad S."/>
            <person name="Lan S."/>
            <person name="Zhang J.S."/>
            <person name="Tsai W.C."/>
            <person name="Van de Peer Y."/>
            <person name="Liu Z.J."/>
        </authorList>
    </citation>
    <scope>NUCLEOTIDE SEQUENCE</scope>
    <source>
        <strain evidence="2">CP</strain>
    </source>
</reference>
<feature type="chain" id="PRO_5043518944" description="Prolamin-like domain-containing protein" evidence="1">
    <location>
        <begin position="28"/>
        <end position="151"/>
    </location>
</feature>
<gene>
    <name evidence="2" type="ORF">QJS10_CPB22g01515</name>
</gene>
<keyword evidence="3" id="KW-1185">Reference proteome</keyword>
<keyword evidence="1" id="KW-0732">Signal</keyword>